<dbReference type="InterPro" id="IPR035906">
    <property type="entry name" value="MetI-like_sf"/>
</dbReference>
<feature type="transmembrane region" description="Helical" evidence="7">
    <location>
        <begin position="157"/>
        <end position="177"/>
    </location>
</feature>
<reference evidence="9" key="1">
    <citation type="submission" date="2020-08" db="EMBL/GenBank/DDBJ databases">
        <title>Ramlibacter sp. GTP1 16S ribosomal RNA gene genome sequencing and assembly.</title>
        <authorList>
            <person name="Kang M."/>
        </authorList>
    </citation>
    <scope>NUCLEOTIDE SEQUENCE</scope>
    <source>
        <strain evidence="9">GTP1</strain>
    </source>
</reference>
<dbReference type="EMBL" id="JACORU010000009">
    <property type="protein sequence ID" value="MBC5767116.1"/>
    <property type="molecule type" value="Genomic_DNA"/>
</dbReference>
<accession>A0A923MBE7</accession>
<keyword evidence="5 7" id="KW-1133">Transmembrane helix</keyword>
<feature type="transmembrane region" description="Helical" evidence="7">
    <location>
        <begin position="97"/>
        <end position="119"/>
    </location>
</feature>
<proteinExistence type="inferred from homology"/>
<keyword evidence="10" id="KW-1185">Reference proteome</keyword>
<evidence type="ECO:0000256" key="6">
    <source>
        <dbReference type="ARBA" id="ARBA00023136"/>
    </source>
</evidence>
<dbReference type="Proteomes" id="UP000596827">
    <property type="component" value="Unassembled WGS sequence"/>
</dbReference>
<dbReference type="AlphaFoldDB" id="A0A923MBE7"/>
<feature type="transmembrane region" description="Helical" evidence="7">
    <location>
        <begin position="34"/>
        <end position="52"/>
    </location>
</feature>
<comment type="subcellular location">
    <subcellularLocation>
        <location evidence="1 7">Cell membrane</location>
        <topology evidence="1 7">Multi-pass membrane protein</topology>
    </subcellularLocation>
</comment>
<keyword evidence="6 7" id="KW-0472">Membrane</keyword>
<feature type="transmembrane region" description="Helical" evidence="7">
    <location>
        <begin position="252"/>
        <end position="274"/>
    </location>
</feature>
<dbReference type="PANTHER" id="PTHR30151">
    <property type="entry name" value="ALKANE SULFONATE ABC TRANSPORTER-RELATED, MEMBRANE SUBUNIT"/>
    <property type="match status" value="1"/>
</dbReference>
<keyword evidence="3" id="KW-1003">Cell membrane</keyword>
<evidence type="ECO:0000256" key="4">
    <source>
        <dbReference type="ARBA" id="ARBA00022692"/>
    </source>
</evidence>
<organism evidence="9 10">
    <name type="scientific">Ramlibacter albus</name>
    <dbReference type="NCBI Taxonomy" id="2079448"/>
    <lineage>
        <taxon>Bacteria</taxon>
        <taxon>Pseudomonadati</taxon>
        <taxon>Pseudomonadota</taxon>
        <taxon>Betaproteobacteria</taxon>
        <taxon>Burkholderiales</taxon>
        <taxon>Comamonadaceae</taxon>
        <taxon>Ramlibacter</taxon>
    </lineage>
</organism>
<name>A0A923MBE7_9BURK</name>
<gene>
    <name evidence="9" type="ORF">H8R02_21800</name>
</gene>
<dbReference type="PANTHER" id="PTHR30151:SF25">
    <property type="entry name" value="TAURINE TRANSPORT SYSTEM PERMEASE PROTEIN TAUC"/>
    <property type="match status" value="1"/>
</dbReference>
<keyword evidence="4 7" id="KW-0812">Transmembrane</keyword>
<feature type="domain" description="ABC transmembrane type-1" evidence="8">
    <location>
        <begin position="91"/>
        <end position="275"/>
    </location>
</feature>
<dbReference type="CDD" id="cd06261">
    <property type="entry name" value="TM_PBP2"/>
    <property type="match status" value="1"/>
</dbReference>
<sequence>MAPATRSALRFFGPAEGADETLPFWRREPGRRQWLLIACASLGAMFGLWWFATREGGWVPQLFLPPPREVWDAFVRLWSRPYLGSSLGEHVGASLRIVAGGWLLAGAIGLPLGIAMGWWKRVRWIAFPVFQLLRPVPPLAWIPLAILWLGIGDSARIFVVFIAAIVPWVLNSMQAVYSIDNLLVRAATTLGASDMQVLTRVVCRTALPTLVAGARIALGNAWTTLVAAELLAASAGLGYIAVNASRTLEVGILLVAMAIIGVLGALFSIGMQLLTRWVAPWAAAGAQS</sequence>
<evidence type="ECO:0000256" key="7">
    <source>
        <dbReference type="RuleBase" id="RU363032"/>
    </source>
</evidence>
<feature type="transmembrane region" description="Helical" evidence="7">
    <location>
        <begin position="222"/>
        <end position="240"/>
    </location>
</feature>
<evidence type="ECO:0000256" key="1">
    <source>
        <dbReference type="ARBA" id="ARBA00004651"/>
    </source>
</evidence>
<dbReference type="GO" id="GO:0055085">
    <property type="term" value="P:transmembrane transport"/>
    <property type="evidence" value="ECO:0007669"/>
    <property type="project" value="InterPro"/>
</dbReference>
<evidence type="ECO:0000259" key="8">
    <source>
        <dbReference type="PROSITE" id="PS50928"/>
    </source>
</evidence>
<feature type="transmembrane region" description="Helical" evidence="7">
    <location>
        <begin position="131"/>
        <end position="151"/>
    </location>
</feature>
<evidence type="ECO:0000313" key="10">
    <source>
        <dbReference type="Proteomes" id="UP000596827"/>
    </source>
</evidence>
<keyword evidence="2 7" id="KW-0813">Transport</keyword>
<dbReference type="PROSITE" id="PS50928">
    <property type="entry name" value="ABC_TM1"/>
    <property type="match status" value="1"/>
</dbReference>
<dbReference type="GO" id="GO:0010438">
    <property type="term" value="P:cellular response to sulfur starvation"/>
    <property type="evidence" value="ECO:0007669"/>
    <property type="project" value="TreeGrafter"/>
</dbReference>
<comment type="similarity">
    <text evidence="7">Belongs to the binding-protein-dependent transport system permease family.</text>
</comment>
<evidence type="ECO:0000256" key="5">
    <source>
        <dbReference type="ARBA" id="ARBA00022989"/>
    </source>
</evidence>
<feature type="transmembrane region" description="Helical" evidence="7">
    <location>
        <begin position="197"/>
        <end position="216"/>
    </location>
</feature>
<dbReference type="Gene3D" id="1.10.3720.10">
    <property type="entry name" value="MetI-like"/>
    <property type="match status" value="1"/>
</dbReference>
<dbReference type="GO" id="GO:0005886">
    <property type="term" value="C:plasma membrane"/>
    <property type="evidence" value="ECO:0007669"/>
    <property type="project" value="UniProtKB-SubCell"/>
</dbReference>
<comment type="caution">
    <text evidence="9">The sequence shown here is derived from an EMBL/GenBank/DDBJ whole genome shotgun (WGS) entry which is preliminary data.</text>
</comment>
<dbReference type="InterPro" id="IPR000515">
    <property type="entry name" value="MetI-like"/>
</dbReference>
<dbReference type="Pfam" id="PF00528">
    <property type="entry name" value="BPD_transp_1"/>
    <property type="match status" value="1"/>
</dbReference>
<protein>
    <submittedName>
        <fullName evidence="9">ABC transporter permease</fullName>
    </submittedName>
</protein>
<evidence type="ECO:0000256" key="2">
    <source>
        <dbReference type="ARBA" id="ARBA00022448"/>
    </source>
</evidence>
<dbReference type="RefSeq" id="WP_187083605.1">
    <property type="nucleotide sequence ID" value="NZ_JACORU010000009.1"/>
</dbReference>
<evidence type="ECO:0000256" key="3">
    <source>
        <dbReference type="ARBA" id="ARBA00022475"/>
    </source>
</evidence>
<evidence type="ECO:0000313" key="9">
    <source>
        <dbReference type="EMBL" id="MBC5767116.1"/>
    </source>
</evidence>
<dbReference type="SUPFAM" id="SSF161098">
    <property type="entry name" value="MetI-like"/>
    <property type="match status" value="1"/>
</dbReference>